<sequence length="296" mass="32756">MVSITAPYMIPLFLGMTYDARNSKPGIDIYDLKYVDDPVVTEFQQTKTAYSVVTNTEEINKALEIEGDMALKIKTGMMNLEGKGSYIKKHATAFERSGNSHHNLLHEIKVHFHWQGGVNVDESDLLSEMIDSRMNDSLKTDSFKADAKPRDGWESRYSPRALGTHYVSSVTHGCECIASLRFVANNASNLEEIKGIVTATVGTGGSGAELTAEGHLEKLQKSLEEKSSLEISYYCTVLLKSIPNSIDGLKKLMDSFPDLIKESNMTSGIPMSVELTPLGDISSEENRDKFAFLKNK</sequence>
<dbReference type="AlphaFoldDB" id="A0AAV4XA69"/>
<accession>A0AAV4XA69</accession>
<evidence type="ECO:0000313" key="1">
    <source>
        <dbReference type="EMBL" id="GIY90723.1"/>
    </source>
</evidence>
<dbReference type="EMBL" id="BPLR01017344">
    <property type="protein sequence ID" value="GIY90723.1"/>
    <property type="molecule type" value="Genomic_DNA"/>
</dbReference>
<name>A0AAV4XA69_CAEEX</name>
<reference evidence="1 2" key="1">
    <citation type="submission" date="2021-06" db="EMBL/GenBank/DDBJ databases">
        <title>Caerostris extrusa draft genome.</title>
        <authorList>
            <person name="Kono N."/>
            <person name="Arakawa K."/>
        </authorList>
    </citation>
    <scope>NUCLEOTIDE SEQUENCE [LARGE SCALE GENOMIC DNA]</scope>
</reference>
<proteinExistence type="predicted"/>
<gene>
    <name evidence="1" type="ORF">CEXT_349391</name>
</gene>
<evidence type="ECO:0000313" key="2">
    <source>
        <dbReference type="Proteomes" id="UP001054945"/>
    </source>
</evidence>
<comment type="caution">
    <text evidence="1">The sequence shown here is derived from an EMBL/GenBank/DDBJ whole genome shotgun (WGS) entry which is preliminary data.</text>
</comment>
<protein>
    <submittedName>
        <fullName evidence="1">Uncharacterized protein</fullName>
    </submittedName>
</protein>
<dbReference type="Proteomes" id="UP001054945">
    <property type="component" value="Unassembled WGS sequence"/>
</dbReference>
<keyword evidence="2" id="KW-1185">Reference proteome</keyword>
<organism evidence="1 2">
    <name type="scientific">Caerostris extrusa</name>
    <name type="common">Bark spider</name>
    <name type="synonym">Caerostris bankana</name>
    <dbReference type="NCBI Taxonomy" id="172846"/>
    <lineage>
        <taxon>Eukaryota</taxon>
        <taxon>Metazoa</taxon>
        <taxon>Ecdysozoa</taxon>
        <taxon>Arthropoda</taxon>
        <taxon>Chelicerata</taxon>
        <taxon>Arachnida</taxon>
        <taxon>Araneae</taxon>
        <taxon>Araneomorphae</taxon>
        <taxon>Entelegynae</taxon>
        <taxon>Araneoidea</taxon>
        <taxon>Araneidae</taxon>
        <taxon>Caerostris</taxon>
    </lineage>
</organism>